<protein>
    <submittedName>
        <fullName evidence="2">Uncharacterized protein</fullName>
    </submittedName>
</protein>
<evidence type="ECO:0000313" key="3">
    <source>
        <dbReference type="Proteomes" id="UP001230188"/>
    </source>
</evidence>
<comment type="caution">
    <text evidence="2">The sequence shown here is derived from an EMBL/GenBank/DDBJ whole genome shotgun (WGS) entry which is preliminary data.</text>
</comment>
<dbReference type="Proteomes" id="UP001230188">
    <property type="component" value="Unassembled WGS sequence"/>
</dbReference>
<keyword evidence="3" id="KW-1185">Reference proteome</keyword>
<feature type="region of interest" description="Disordered" evidence="1">
    <location>
        <begin position="316"/>
        <end position="396"/>
    </location>
</feature>
<reference evidence="2" key="1">
    <citation type="submission" date="2023-01" db="EMBL/GenBank/DDBJ databases">
        <title>Metagenome sequencing of chrysophaentin producing Chrysophaeum taylorii.</title>
        <authorList>
            <person name="Davison J."/>
            <person name="Bewley C."/>
        </authorList>
    </citation>
    <scope>NUCLEOTIDE SEQUENCE</scope>
    <source>
        <strain evidence="2">NIES-1699</strain>
    </source>
</reference>
<sequence>MEDPASEASIDEDVMLAQCPVEPRGAAEFLFCVVSSKRPQNVEAMESKLVGCEVCWFVGAGETETYRDHGAARVVEGGGLCASRNAALEVAFAAGKCCVQISDDVRALRYVHSEHDKAWTKPRTIQEANARAKMSAIFSVSFLAAARYVEARARFVDAYLGGVYPCANEGQALGGPPVATDNFVVGDFIVVRDSAPRFDPLLLLKEDYDFTALHLFTFGKVARANRIIIKAEHYVNEGGAVAVRNKTREAATIKRLRAKWPGVFLNSPRGPSEVRMRWEARDVTIGGTRVFEPDPKFPGRAIYDQEKAKKAREARLAAEARKAANGEPPGGGGGKDKQNPKMAAAVAKGGSKRDLASSFEGGQEDPGLLDTTTKNLRRGLDTTTQNLRRSLRLRKN</sequence>
<evidence type="ECO:0000313" key="2">
    <source>
        <dbReference type="EMBL" id="KAJ8613401.1"/>
    </source>
</evidence>
<evidence type="ECO:0000256" key="1">
    <source>
        <dbReference type="SAM" id="MobiDB-lite"/>
    </source>
</evidence>
<proteinExistence type="predicted"/>
<dbReference type="AlphaFoldDB" id="A0AAD7UQC1"/>
<organism evidence="2 3">
    <name type="scientific">Chrysophaeum taylorii</name>
    <dbReference type="NCBI Taxonomy" id="2483200"/>
    <lineage>
        <taxon>Eukaryota</taxon>
        <taxon>Sar</taxon>
        <taxon>Stramenopiles</taxon>
        <taxon>Ochrophyta</taxon>
        <taxon>Pelagophyceae</taxon>
        <taxon>Pelagomonadales</taxon>
        <taxon>Pelagomonadaceae</taxon>
        <taxon>Chrysophaeum</taxon>
    </lineage>
</organism>
<accession>A0AAD7UQC1</accession>
<name>A0AAD7UQC1_9STRA</name>
<gene>
    <name evidence="2" type="ORF">CTAYLR_002248</name>
</gene>
<dbReference type="EMBL" id="JAQMWT010000029">
    <property type="protein sequence ID" value="KAJ8613401.1"/>
    <property type="molecule type" value="Genomic_DNA"/>
</dbReference>